<dbReference type="EMBL" id="JAFKCS010000001">
    <property type="protein sequence ID" value="MBN7818671.1"/>
    <property type="molecule type" value="Genomic_DNA"/>
</dbReference>
<dbReference type="SUPFAM" id="SSF63829">
    <property type="entry name" value="Calcium-dependent phosphotriesterase"/>
    <property type="match status" value="1"/>
</dbReference>
<dbReference type="InterPro" id="IPR005511">
    <property type="entry name" value="SMP-30"/>
</dbReference>
<accession>A0ABS3CR79</accession>
<evidence type="ECO:0000313" key="4">
    <source>
        <dbReference type="Proteomes" id="UP000663992"/>
    </source>
</evidence>
<evidence type="ECO:0000259" key="2">
    <source>
        <dbReference type="Pfam" id="PF08450"/>
    </source>
</evidence>
<dbReference type="Gene3D" id="2.120.10.30">
    <property type="entry name" value="TolB, C-terminal domain"/>
    <property type="match status" value="1"/>
</dbReference>
<comment type="caution">
    <text evidence="3">The sequence shown here is derived from an EMBL/GenBank/DDBJ whole genome shotgun (WGS) entry which is preliminary data.</text>
</comment>
<dbReference type="PRINTS" id="PR01790">
    <property type="entry name" value="SMP30FAMILY"/>
</dbReference>
<keyword evidence="4" id="KW-1185">Reference proteome</keyword>
<protein>
    <submittedName>
        <fullName evidence="3">SMP-30/gluconolactonase/LRE family protein</fullName>
    </submittedName>
</protein>
<feature type="domain" description="SMP-30/Gluconolactonase/LRE-like region" evidence="2">
    <location>
        <begin position="20"/>
        <end position="262"/>
    </location>
</feature>
<dbReference type="RefSeq" id="WP_206592485.1">
    <property type="nucleotide sequence ID" value="NZ_JAFKCS010000001.1"/>
</dbReference>
<dbReference type="PANTHER" id="PTHR10907:SF47">
    <property type="entry name" value="REGUCALCIN"/>
    <property type="match status" value="1"/>
</dbReference>
<comment type="similarity">
    <text evidence="1">Belongs to the SMP-30/CGR1 family.</text>
</comment>
<evidence type="ECO:0000256" key="1">
    <source>
        <dbReference type="ARBA" id="ARBA00008853"/>
    </source>
</evidence>
<proteinExistence type="inferred from homology"/>
<dbReference type="Pfam" id="PF08450">
    <property type="entry name" value="SGL"/>
    <property type="match status" value="1"/>
</dbReference>
<dbReference type="InterPro" id="IPR011042">
    <property type="entry name" value="6-blade_b-propeller_TolB-like"/>
</dbReference>
<evidence type="ECO:0000313" key="3">
    <source>
        <dbReference type="EMBL" id="MBN7818671.1"/>
    </source>
</evidence>
<name>A0ABS3CR79_9ALTE</name>
<dbReference type="PANTHER" id="PTHR10907">
    <property type="entry name" value="REGUCALCIN"/>
    <property type="match status" value="1"/>
</dbReference>
<organism evidence="3 4">
    <name type="scientific">Bowmanella yangjiangensis</name>
    <dbReference type="NCBI Taxonomy" id="2811230"/>
    <lineage>
        <taxon>Bacteria</taxon>
        <taxon>Pseudomonadati</taxon>
        <taxon>Pseudomonadota</taxon>
        <taxon>Gammaproteobacteria</taxon>
        <taxon>Alteromonadales</taxon>
        <taxon>Alteromonadaceae</taxon>
        <taxon>Bowmanella</taxon>
    </lineage>
</organism>
<gene>
    <name evidence="3" type="ORF">J0A65_02280</name>
</gene>
<dbReference type="Proteomes" id="UP000663992">
    <property type="component" value="Unassembled WGS sequence"/>
</dbReference>
<dbReference type="InterPro" id="IPR013658">
    <property type="entry name" value="SGL"/>
</dbReference>
<sequence length="303" mass="33098">MQHSAIQAELITRLPVQNRLGEGVLYHQASDSVYWTDIKGKTLYRYDLTEQRLAQFAPPFAISAFGFTDKPGCLIVAFVHAIALYWPESGEAEILHEGESHLPGNRFNDGKVGPDGNFWIGTMVENPAINPSGASASLYRFDSQRKLTQAFDGIRISNGLCWSPDARVMYHADSPLGQICRYDFADMPSSGKLFVQTESGASPDGSCTDSQGRIWNAQWGASRVCCYSADGQLLGKLPVPVSQPTCVALGGKQGDLLFVTSAWDELTDAERQAQPYAGDLFIYQVNARALTEPTFVTTTTDGP</sequence>
<reference evidence="3 4" key="1">
    <citation type="submission" date="2021-03" db="EMBL/GenBank/DDBJ databases">
        <title>novel species isolated from a fishpond in China.</title>
        <authorList>
            <person name="Lu H."/>
            <person name="Cai Z."/>
        </authorList>
    </citation>
    <scope>NUCLEOTIDE SEQUENCE [LARGE SCALE GENOMIC DNA]</scope>
    <source>
        <strain evidence="3 4">Y57</strain>
    </source>
</reference>